<accession>A0A921ZBM9</accession>
<protein>
    <submittedName>
        <fullName evidence="1">Uncharacterized protein</fullName>
    </submittedName>
</protein>
<sequence>MDGEGKHPRSDAKKRGRKMSLRFRDVIFTEPTLQSENEECIPASARGYYGTSDWQPQRRTDILGLENLMYSLKTRCPLTMNPTC</sequence>
<name>A0A921ZBM9_MANSE</name>
<dbReference type="Proteomes" id="UP000791440">
    <property type="component" value="Unassembled WGS sequence"/>
</dbReference>
<dbReference type="EMBL" id="JH668469">
    <property type="protein sequence ID" value="KAG6454555.1"/>
    <property type="molecule type" value="Genomic_DNA"/>
</dbReference>
<proteinExistence type="predicted"/>
<evidence type="ECO:0000313" key="1">
    <source>
        <dbReference type="EMBL" id="KAG6454555.1"/>
    </source>
</evidence>
<reference evidence="1" key="1">
    <citation type="journal article" date="2016" name="Insect Biochem. Mol. Biol.">
        <title>Multifaceted biological insights from a draft genome sequence of the tobacco hornworm moth, Manduca sexta.</title>
        <authorList>
            <person name="Kanost M.R."/>
            <person name="Arrese E.L."/>
            <person name="Cao X."/>
            <person name="Chen Y.R."/>
            <person name="Chellapilla S."/>
            <person name="Goldsmith M.R."/>
            <person name="Grosse-Wilde E."/>
            <person name="Heckel D.G."/>
            <person name="Herndon N."/>
            <person name="Jiang H."/>
            <person name="Papanicolaou A."/>
            <person name="Qu J."/>
            <person name="Soulages J.L."/>
            <person name="Vogel H."/>
            <person name="Walters J."/>
            <person name="Waterhouse R.M."/>
            <person name="Ahn S.J."/>
            <person name="Almeida F.C."/>
            <person name="An C."/>
            <person name="Aqrawi P."/>
            <person name="Bretschneider A."/>
            <person name="Bryant W.B."/>
            <person name="Bucks S."/>
            <person name="Chao H."/>
            <person name="Chevignon G."/>
            <person name="Christen J.M."/>
            <person name="Clarke D.F."/>
            <person name="Dittmer N.T."/>
            <person name="Ferguson L.C.F."/>
            <person name="Garavelou S."/>
            <person name="Gordon K.H.J."/>
            <person name="Gunaratna R.T."/>
            <person name="Han Y."/>
            <person name="Hauser F."/>
            <person name="He Y."/>
            <person name="Heidel-Fischer H."/>
            <person name="Hirsh A."/>
            <person name="Hu Y."/>
            <person name="Jiang H."/>
            <person name="Kalra D."/>
            <person name="Klinner C."/>
            <person name="Konig C."/>
            <person name="Kovar C."/>
            <person name="Kroll A.R."/>
            <person name="Kuwar S.S."/>
            <person name="Lee S.L."/>
            <person name="Lehman R."/>
            <person name="Li K."/>
            <person name="Li Z."/>
            <person name="Liang H."/>
            <person name="Lovelace S."/>
            <person name="Lu Z."/>
            <person name="Mansfield J.H."/>
            <person name="McCulloch K.J."/>
            <person name="Mathew T."/>
            <person name="Morton B."/>
            <person name="Muzny D.M."/>
            <person name="Neunemann D."/>
            <person name="Ongeri F."/>
            <person name="Pauchet Y."/>
            <person name="Pu L.L."/>
            <person name="Pyrousis I."/>
            <person name="Rao X.J."/>
            <person name="Redding A."/>
            <person name="Roesel C."/>
            <person name="Sanchez-Gracia A."/>
            <person name="Schaack S."/>
            <person name="Shukla A."/>
            <person name="Tetreau G."/>
            <person name="Wang Y."/>
            <person name="Xiong G.H."/>
            <person name="Traut W."/>
            <person name="Walsh T.K."/>
            <person name="Worley K.C."/>
            <person name="Wu D."/>
            <person name="Wu W."/>
            <person name="Wu Y.Q."/>
            <person name="Zhang X."/>
            <person name="Zou Z."/>
            <person name="Zucker H."/>
            <person name="Briscoe A.D."/>
            <person name="Burmester T."/>
            <person name="Clem R.J."/>
            <person name="Feyereisen R."/>
            <person name="Grimmelikhuijzen C.J.P."/>
            <person name="Hamodrakas S.J."/>
            <person name="Hansson B.S."/>
            <person name="Huguet E."/>
            <person name="Jermiin L.S."/>
            <person name="Lan Q."/>
            <person name="Lehman H.K."/>
            <person name="Lorenzen M."/>
            <person name="Merzendorfer H."/>
            <person name="Michalopoulos I."/>
            <person name="Morton D.B."/>
            <person name="Muthukrishnan S."/>
            <person name="Oakeshott J.G."/>
            <person name="Palmer W."/>
            <person name="Park Y."/>
            <person name="Passarelli A.L."/>
            <person name="Rozas J."/>
            <person name="Schwartz L.M."/>
            <person name="Smith W."/>
            <person name="Southgate A."/>
            <person name="Vilcinskas A."/>
            <person name="Vogt R."/>
            <person name="Wang P."/>
            <person name="Werren J."/>
            <person name="Yu X.Q."/>
            <person name="Zhou J.J."/>
            <person name="Brown S.J."/>
            <person name="Scherer S.E."/>
            <person name="Richards S."/>
            <person name="Blissard G.W."/>
        </authorList>
    </citation>
    <scope>NUCLEOTIDE SEQUENCE</scope>
</reference>
<comment type="caution">
    <text evidence="1">The sequence shown here is derived from an EMBL/GenBank/DDBJ whole genome shotgun (WGS) entry which is preliminary data.</text>
</comment>
<gene>
    <name evidence="1" type="ORF">O3G_MSEX008758</name>
</gene>
<organism evidence="1 2">
    <name type="scientific">Manduca sexta</name>
    <name type="common">Tobacco hawkmoth</name>
    <name type="synonym">Tobacco hornworm</name>
    <dbReference type="NCBI Taxonomy" id="7130"/>
    <lineage>
        <taxon>Eukaryota</taxon>
        <taxon>Metazoa</taxon>
        <taxon>Ecdysozoa</taxon>
        <taxon>Arthropoda</taxon>
        <taxon>Hexapoda</taxon>
        <taxon>Insecta</taxon>
        <taxon>Pterygota</taxon>
        <taxon>Neoptera</taxon>
        <taxon>Endopterygota</taxon>
        <taxon>Lepidoptera</taxon>
        <taxon>Glossata</taxon>
        <taxon>Ditrysia</taxon>
        <taxon>Bombycoidea</taxon>
        <taxon>Sphingidae</taxon>
        <taxon>Sphinginae</taxon>
        <taxon>Sphingini</taxon>
        <taxon>Manduca</taxon>
    </lineage>
</organism>
<dbReference type="AlphaFoldDB" id="A0A921ZBM9"/>
<reference evidence="1" key="2">
    <citation type="submission" date="2020-12" db="EMBL/GenBank/DDBJ databases">
        <authorList>
            <person name="Kanost M."/>
        </authorList>
    </citation>
    <scope>NUCLEOTIDE SEQUENCE</scope>
</reference>
<evidence type="ECO:0000313" key="2">
    <source>
        <dbReference type="Proteomes" id="UP000791440"/>
    </source>
</evidence>
<keyword evidence="2" id="KW-1185">Reference proteome</keyword>